<feature type="compositionally biased region" description="Basic and acidic residues" evidence="2">
    <location>
        <begin position="1121"/>
        <end position="1138"/>
    </location>
</feature>
<evidence type="ECO:0000313" key="4">
    <source>
        <dbReference type="Proteomes" id="UP001165090"/>
    </source>
</evidence>
<feature type="coiled-coil region" evidence="1">
    <location>
        <begin position="737"/>
        <end position="1004"/>
    </location>
</feature>
<keyword evidence="1" id="KW-0175">Coiled coil</keyword>
<dbReference type="EMBL" id="BSDZ01000013">
    <property type="protein sequence ID" value="GLI62760.1"/>
    <property type="molecule type" value="Genomic_DNA"/>
</dbReference>
<keyword evidence="4" id="KW-1185">Reference proteome</keyword>
<comment type="caution">
    <text evidence="3">The sequence shown here is derived from an EMBL/GenBank/DDBJ whole genome shotgun (WGS) entry which is preliminary data.</text>
</comment>
<feature type="region of interest" description="Disordered" evidence="2">
    <location>
        <begin position="1345"/>
        <end position="1394"/>
    </location>
</feature>
<evidence type="ECO:0000313" key="3">
    <source>
        <dbReference type="EMBL" id="GLI62760.1"/>
    </source>
</evidence>
<protein>
    <submittedName>
        <fullName evidence="3">Uncharacterized protein</fullName>
    </submittedName>
</protein>
<name>A0ABQ5RYP3_9CHLO</name>
<feature type="region of interest" description="Disordered" evidence="2">
    <location>
        <begin position="1294"/>
        <end position="1316"/>
    </location>
</feature>
<feature type="compositionally biased region" description="Low complexity" evidence="2">
    <location>
        <begin position="1380"/>
        <end position="1394"/>
    </location>
</feature>
<accession>A0ABQ5RYP3</accession>
<dbReference type="PANTHER" id="PTHR45615">
    <property type="entry name" value="MYOSIN HEAVY CHAIN, NON-MUSCLE"/>
    <property type="match status" value="1"/>
</dbReference>
<dbReference type="Proteomes" id="UP001165090">
    <property type="component" value="Unassembled WGS sequence"/>
</dbReference>
<reference evidence="3 4" key="1">
    <citation type="journal article" date="2023" name="IScience">
        <title>Expanded male sex-determining region conserved during the evolution of homothallism in the green alga Volvox.</title>
        <authorList>
            <person name="Yamamoto K."/>
            <person name="Matsuzaki R."/>
            <person name="Mahakham W."/>
            <person name="Heman W."/>
            <person name="Sekimoto H."/>
            <person name="Kawachi M."/>
            <person name="Minakuchi Y."/>
            <person name="Toyoda A."/>
            <person name="Nozaki H."/>
        </authorList>
    </citation>
    <scope>NUCLEOTIDE SEQUENCE [LARGE SCALE GENOMIC DNA]</scope>
    <source>
        <strain evidence="3 4">NIES-4468</strain>
    </source>
</reference>
<feature type="region of interest" description="Disordered" evidence="2">
    <location>
        <begin position="1111"/>
        <end position="1141"/>
    </location>
</feature>
<feature type="compositionally biased region" description="Acidic residues" evidence="2">
    <location>
        <begin position="2180"/>
        <end position="2193"/>
    </location>
</feature>
<feature type="region of interest" description="Disordered" evidence="2">
    <location>
        <begin position="2180"/>
        <end position="2201"/>
    </location>
</feature>
<feature type="coiled-coil region" evidence="1">
    <location>
        <begin position="1437"/>
        <end position="1471"/>
    </location>
</feature>
<feature type="region of interest" description="Disordered" evidence="2">
    <location>
        <begin position="2130"/>
        <end position="2153"/>
    </location>
</feature>
<feature type="coiled-coil region" evidence="1">
    <location>
        <begin position="1735"/>
        <end position="1769"/>
    </location>
</feature>
<proteinExistence type="predicted"/>
<feature type="coiled-coil region" evidence="1">
    <location>
        <begin position="118"/>
        <end position="231"/>
    </location>
</feature>
<sequence length="2433" mass="260096">MGPGDAETAVTGSLGTVRGSNVHNTLSVDDPVMSQSINARIAYNGAAEAGEVATADISELITELQMMLGEANDHQEGNPRSLQLVPVGGARWREVHSRLMSQAGAPSYSLDSSPSLEVVELQAQLQQSSNALKSSQQQLETLSARVEELEASLEAEVERMMASVQMELQAAHDRHKAELQELHGRLKLQEAAAAEVVATASAREAALQESLRSANHAAKQAESAAENERNISRQLLLRLRAYEELWWKLQMELPLNVASECMADTEADLEDHASRPWQRLLVNPRPESLLDAARVLQAQLRDQTARSAAAADSIAAAAAAAAADAAAWRTRAEHAEADAAAASLAAHELHNSLGATVAALHEEAAALHAGLTSDLEQRQVQVAELAASNTELEARVVRLNSEVSSLCSLQNALQAELLEAGERHVALKVEIWNLQGELLQARAQKDALAAEVSDLRRELEEVRGQKADIESRISILDGELHSARASENAQCLSLLKARQLWEEERMGMQGEWTRLAAVAADLLVAAEVSDACSLACAEQTAAALEEALGPAAAHLADTRRAFEFEQEKLRLQVIELNERLGQARARLLAQAARHAEVREAERVAERTVQAALRDEAAAATVAALCSRVFRAVERAAAVTDASDAAAALTVAHHHVAQQTARAVCSHIMRRVEANDAKAAAMEMTLRQTQIEKQHTDALAASAAARLVDQATAVVRVQALGAQLAESQHAWVDLSSRLTKLQDRLEHVEASKAVLTTQLNEALAFNAAAVLAAEATQGRLEAKETAVAQLQAELAAVEQERHKSGEALQNQLTESLAAQVVAEGQLASALCELQALRHQLDTAKSERQHLEGELVATQRGMTEVSYQLMKMNASSAELQARVAVSREEREGLQAQLAEAQVASVELQARVAAADAFSSDLLEQMTAARDAVLLQYQKQHRAAELEREQWTSELALAESARQASERECTLQQAKVREVCAELEVARAELQKALSDLEKERAAHVSMKIHIEPQQATRASPQDQLCNAPLCAKTVGVPLAAAARTSTSADCLPTTVAEGPLSHRLDLDGGAECETEALEGSAYGASGSARQTWVDSGPTVAIRLSTEGYNSGTVHASLSGRSTDLPRYDQRYGQSEPDRLTRRGPGATKVTEVLQATATAMPQLESPPLLLALRREEGQRRGCSLMAQDSPRSRHPGAHVSSLGTLDLGAGLDEEIARSERELDLCRRMSMLRDLLEAEREANAARVVTLQALRSVERKELQRQLEALSAVAATIPCCKVGCCMRASDNVAFLQARPQETNPQPHVRQHSISSTWELPPSPALVPRSSAPMIGNAIRGASVELVGHQARRRVSEPQRQRTGLPPLPPCAHDPQQHPHQRSSLERSPSQDSDSSTGSSSYWLPAAAAVAAAAADYDPYHEPIWMANAAFGSTVSLGCPSSAAMSETQVVDLAETIANLRAELAASQEALRRESSSVKPGSCAELTTEGAAAETTQALGRNIDGCRRTAEMAGTPLKDEESALLPSASLARVAVLSGSQTHGNDESDPISELVRTLEVERTEHAVRQLVLRALCAVERRALQRELADAHAAHATAEADAHEVRGRISALLMTHARVCGEVEMLRAVRNELAAELGPLKRAVERLRTHNEQLRMEASEAAVQRAADAEAAATVAVDAAASIAASEAREATLTARCAALAARCEDLELQLRTTVPVAPQPGAEADTRLGLVESSRLQLPEEIFELRSELASLTSALERLRVDYALARQDRQRLQQQLALLLVHTAVAQEAAAELCSSLHGANTDLDVQKTKMDELGREVARAHAKGTAARQQLASASADGRQRPAETRAWERQALMLKEQLTQIVWAAQSDSPLVATAMGDSLVVMSPQEATGGSAAFSPTAALQSALVAGTLRSSSSEATATNTLRQGTGWASSSCRAGIGRRCLSDMDMSSLAKRAGKAAAAVRLLTARQQQQQQPSRDTIFTLSAGLSPLRQHDAGGRDPFLHGLAPVTVNNLAQTEQICNPRLCGSTAADGAPFTLPATVTAAAPRLADGAAVGVAVFDAAMISEYIPSDAAAAAKGNDGSAHSLIPAINGAGNAAAAASPLYQVQPQPRRQVLRLPGYRQHFGLASNWDAPTSPEMTYSPVPSPSSTRWPEPYRRSQSAGGMFPIFASPKQPGTSPLLRLDEVEEGDREQEEAQDQMEREREEWLPEGYEIPEARAGQGYKGISHNSVDVVSEDTERGAGLPLGRAASETDMHLFYNPMFATFQETAGAGLGAGRRGLQLLPASARTASDDASYVTDLQAALARARPAGDCTLPAAAGQAYPSRPQALSSSRRGIGTVFARVRRLSADHRAGESERSLLSQGIPLWQMSASRTQPASLAGAPLSGPDMGSAYSAWGTDGGERLVPVSRSNPVVKLYKKISKRLSSNASRDNREGL</sequence>
<feature type="coiled-coil region" evidence="1">
    <location>
        <begin position="438"/>
        <end position="472"/>
    </location>
</feature>
<feature type="coiled-coil region" evidence="1">
    <location>
        <begin position="375"/>
        <end position="402"/>
    </location>
</feature>
<organism evidence="3 4">
    <name type="scientific">Volvox africanus</name>
    <dbReference type="NCBI Taxonomy" id="51714"/>
    <lineage>
        <taxon>Eukaryota</taxon>
        <taxon>Viridiplantae</taxon>
        <taxon>Chlorophyta</taxon>
        <taxon>core chlorophytes</taxon>
        <taxon>Chlorophyceae</taxon>
        <taxon>CS clade</taxon>
        <taxon>Chlamydomonadales</taxon>
        <taxon>Volvocaceae</taxon>
        <taxon>Volvox</taxon>
    </lineage>
</organism>
<dbReference type="PANTHER" id="PTHR45615:SF40">
    <property type="entry name" value="MYOSIN HEAVY CHAIN, NON-MUSCLE"/>
    <property type="match status" value="1"/>
</dbReference>
<feature type="compositionally biased region" description="Polar residues" evidence="2">
    <location>
        <begin position="1294"/>
        <end position="1312"/>
    </location>
</feature>
<evidence type="ECO:0000256" key="2">
    <source>
        <dbReference type="SAM" id="MobiDB-lite"/>
    </source>
</evidence>
<feature type="region of interest" description="Disordered" evidence="2">
    <location>
        <begin position="1907"/>
        <end position="1928"/>
    </location>
</feature>
<gene>
    <name evidence="3" type="ORF">VaNZ11_005502</name>
</gene>
<evidence type="ECO:0000256" key="1">
    <source>
        <dbReference type="SAM" id="Coils"/>
    </source>
</evidence>